<evidence type="ECO:0000313" key="1">
    <source>
        <dbReference type="EMBL" id="GBP65317.1"/>
    </source>
</evidence>
<sequence>MVLSEGEYGCSGSTPCGFYYTTFVVGGQLGGRSHHSKNYKVLVLSSGSIIKLWGPLRTRILVKGSTLREEPGTQRISYGEKYH</sequence>
<dbReference type="Proteomes" id="UP000299102">
    <property type="component" value="Unassembled WGS sequence"/>
</dbReference>
<name>A0A4C1XT07_EUMVA</name>
<accession>A0A4C1XT07</accession>
<dbReference type="AlphaFoldDB" id="A0A4C1XT07"/>
<proteinExistence type="predicted"/>
<evidence type="ECO:0000313" key="2">
    <source>
        <dbReference type="Proteomes" id="UP000299102"/>
    </source>
</evidence>
<comment type="caution">
    <text evidence="1">The sequence shown here is derived from an EMBL/GenBank/DDBJ whole genome shotgun (WGS) entry which is preliminary data.</text>
</comment>
<keyword evidence="2" id="KW-1185">Reference proteome</keyword>
<reference evidence="1 2" key="1">
    <citation type="journal article" date="2019" name="Commun. Biol.">
        <title>The bagworm genome reveals a unique fibroin gene that provides high tensile strength.</title>
        <authorList>
            <person name="Kono N."/>
            <person name="Nakamura H."/>
            <person name="Ohtoshi R."/>
            <person name="Tomita M."/>
            <person name="Numata K."/>
            <person name="Arakawa K."/>
        </authorList>
    </citation>
    <scope>NUCLEOTIDE SEQUENCE [LARGE SCALE GENOMIC DNA]</scope>
</reference>
<dbReference type="EMBL" id="BGZK01000925">
    <property type="protein sequence ID" value="GBP65317.1"/>
    <property type="molecule type" value="Genomic_DNA"/>
</dbReference>
<gene>
    <name evidence="1" type="ORF">EVAR_48023_1</name>
</gene>
<organism evidence="1 2">
    <name type="scientific">Eumeta variegata</name>
    <name type="common">Bagworm moth</name>
    <name type="synonym">Eumeta japonica</name>
    <dbReference type="NCBI Taxonomy" id="151549"/>
    <lineage>
        <taxon>Eukaryota</taxon>
        <taxon>Metazoa</taxon>
        <taxon>Ecdysozoa</taxon>
        <taxon>Arthropoda</taxon>
        <taxon>Hexapoda</taxon>
        <taxon>Insecta</taxon>
        <taxon>Pterygota</taxon>
        <taxon>Neoptera</taxon>
        <taxon>Endopterygota</taxon>
        <taxon>Lepidoptera</taxon>
        <taxon>Glossata</taxon>
        <taxon>Ditrysia</taxon>
        <taxon>Tineoidea</taxon>
        <taxon>Psychidae</taxon>
        <taxon>Oiketicinae</taxon>
        <taxon>Eumeta</taxon>
    </lineage>
</organism>
<protein>
    <submittedName>
        <fullName evidence="1">Uncharacterized protein</fullName>
    </submittedName>
</protein>